<organism evidence="1 2">
    <name type="scientific">Arachnia propionica</name>
    <dbReference type="NCBI Taxonomy" id="1750"/>
    <lineage>
        <taxon>Bacteria</taxon>
        <taxon>Bacillati</taxon>
        <taxon>Actinomycetota</taxon>
        <taxon>Actinomycetes</taxon>
        <taxon>Propionibacteriales</taxon>
        <taxon>Propionibacteriaceae</taxon>
        <taxon>Arachnia</taxon>
    </lineage>
</organism>
<dbReference type="Proteomes" id="UP000280935">
    <property type="component" value="Unassembled WGS sequence"/>
</dbReference>
<gene>
    <name evidence="1" type="ORF">EII35_01210</name>
</gene>
<dbReference type="EMBL" id="RQYT01000001">
    <property type="protein sequence ID" value="RRD51528.1"/>
    <property type="molecule type" value="Genomic_DNA"/>
</dbReference>
<accession>A0A3P1X065</accession>
<name>A0A3P1X065_9ACTN</name>
<reference evidence="1 2" key="1">
    <citation type="submission" date="2018-11" db="EMBL/GenBank/DDBJ databases">
        <title>Genomes From Bacteria Associated with the Canine Oral Cavity: a Test Case for Automated Genome-Based Taxonomic Assignment.</title>
        <authorList>
            <person name="Coil D.A."/>
            <person name="Jospin G."/>
            <person name="Darling A.E."/>
            <person name="Wallis C."/>
            <person name="Davis I.J."/>
            <person name="Harris S."/>
            <person name="Eisen J.A."/>
            <person name="Holcombe L.J."/>
            <person name="O'Flynn C."/>
        </authorList>
    </citation>
    <scope>NUCLEOTIDE SEQUENCE [LARGE SCALE GENOMIC DNA]</scope>
    <source>
        <strain evidence="1 2">OH2822_COT-296</strain>
    </source>
</reference>
<dbReference type="OrthoDB" id="5515732at2"/>
<comment type="caution">
    <text evidence="1">The sequence shown here is derived from an EMBL/GenBank/DDBJ whole genome shotgun (WGS) entry which is preliminary data.</text>
</comment>
<dbReference type="RefSeq" id="WP_125226630.1">
    <property type="nucleotide sequence ID" value="NZ_RQYT01000001.1"/>
</dbReference>
<protein>
    <submittedName>
        <fullName evidence="1">Uncharacterized protein</fullName>
    </submittedName>
</protein>
<evidence type="ECO:0000313" key="1">
    <source>
        <dbReference type="EMBL" id="RRD51528.1"/>
    </source>
</evidence>
<sequence>MSQVTPLPPGLTLPPSWRGRLDAPEVDEVLDGVRLAWGWIVSGHTEVEALATCIGIGSWASRLGAHADRDLAAHLLSFRRQQLATAAADLQRYRLDGAFAELRRRGVVALVDFFCCSYCLGSITGYEHPELEQVVLPAQGYLFLQEPHSAAPPGRRGVLVNCGLPGGGCDQPPGGSGTDPTAGSLIDEVVAPTLVAHGFTLGPQGRHLAIRDAARGPA</sequence>
<dbReference type="AlphaFoldDB" id="A0A3P1X065"/>
<proteinExistence type="predicted"/>
<evidence type="ECO:0000313" key="2">
    <source>
        <dbReference type="Proteomes" id="UP000280935"/>
    </source>
</evidence>